<dbReference type="Pfam" id="PF02310">
    <property type="entry name" value="B12-binding"/>
    <property type="match status" value="1"/>
</dbReference>
<dbReference type="InterPro" id="IPR051198">
    <property type="entry name" value="BchE-like"/>
</dbReference>
<organism evidence="8 9">
    <name type="scientific">Candidatus Hakubella thermalkaliphila</name>
    <dbReference type="NCBI Taxonomy" id="2754717"/>
    <lineage>
        <taxon>Bacteria</taxon>
        <taxon>Bacillati</taxon>
        <taxon>Actinomycetota</taxon>
        <taxon>Actinomycetota incertae sedis</taxon>
        <taxon>Candidatus Hakubellales</taxon>
        <taxon>Candidatus Hakubellaceae</taxon>
        <taxon>Candidatus Hakubella</taxon>
    </lineage>
</organism>
<dbReference type="InterPro" id="IPR023404">
    <property type="entry name" value="rSAM_horseshoe"/>
</dbReference>
<sequence>MITLILPPDRWNDMRFPVGILSISSVLSRNGYENVVLDSKLLDGTDKNPDDLILENLRKTSSMIVGLSSYIHEQVYVAKIAKKIKELNKEIFVMVGGPQPTVAPEFYLKSGVDLVVRGEGEETIIPIIEEIKGSRDFEKINGVSFIRNGEVFSTPSAPMIKDLNILPLPAYDTSNIKHYARISSRVIRGVPLKTASIMTSRGCPFSCTYCMGKLITGKKVRFRSPELIYEEVKLLRDSFGFEAIYFLDDTLSVSKDYVKNICLIMKELGMLWGAQERVNTVSASNLRDMAKSGCVQLDFGIESGSNRVLNEIAKKNITVEQSLSSQRLVKSFGIRTFSNFMIGFPTETRKEMWDTFKLAKKIKSDEYIFAILMPIPGTPIWDMVNPDIPPDRMSEMNFFGGELVDLYNRSEVKNLERVRTKFTNSLYIRSRFRKLLFYPRFLFKLSKKNFSRLPNRIVIDLLYEINLAKGQMIYTLKNIKPLRKAVRSIKRNLYKRSY</sequence>
<reference evidence="8 9" key="1">
    <citation type="journal article" date="2020" name="Front. Microbiol.">
        <title>Single-cell genomics of novel Actinobacteria with the Wood-Ljungdahl pathway discovered in a serpentinizing system.</title>
        <authorList>
            <person name="Merino N."/>
            <person name="Kawai M."/>
            <person name="Boyd E.S."/>
            <person name="Colman D.R."/>
            <person name="McGlynn S.E."/>
            <person name="Nealson K.H."/>
            <person name="Kurokawa K."/>
            <person name="Hongoh Y."/>
        </authorList>
    </citation>
    <scope>NUCLEOTIDE SEQUENCE [LARGE SCALE GENOMIC DNA]</scope>
    <source>
        <strain evidence="8 9">S06</strain>
    </source>
</reference>
<keyword evidence="3" id="KW-0479">Metal-binding</keyword>
<dbReference type="GO" id="GO:0046872">
    <property type="term" value="F:metal ion binding"/>
    <property type="evidence" value="ECO:0007669"/>
    <property type="project" value="UniProtKB-KW"/>
</dbReference>
<name>A0A6V8NLN3_9ACTN</name>
<dbReference type="PANTHER" id="PTHR43409:SF16">
    <property type="entry name" value="SLR0320 PROTEIN"/>
    <property type="match status" value="1"/>
</dbReference>
<keyword evidence="4" id="KW-0408">Iron</keyword>
<dbReference type="SFLD" id="SFLDS00029">
    <property type="entry name" value="Radical_SAM"/>
    <property type="match status" value="1"/>
</dbReference>
<dbReference type="PROSITE" id="PS51332">
    <property type="entry name" value="B12_BINDING"/>
    <property type="match status" value="1"/>
</dbReference>
<dbReference type="SFLD" id="SFLDG01123">
    <property type="entry name" value="methyltransferase_(Class_B)"/>
    <property type="match status" value="1"/>
</dbReference>
<dbReference type="GO" id="GO:0003824">
    <property type="term" value="F:catalytic activity"/>
    <property type="evidence" value="ECO:0007669"/>
    <property type="project" value="InterPro"/>
</dbReference>
<evidence type="ECO:0000259" key="6">
    <source>
        <dbReference type="PROSITE" id="PS51332"/>
    </source>
</evidence>
<dbReference type="Gene3D" id="3.40.50.280">
    <property type="entry name" value="Cobalamin-binding domain"/>
    <property type="match status" value="1"/>
</dbReference>
<dbReference type="InterPro" id="IPR036724">
    <property type="entry name" value="Cobalamin-bd_sf"/>
</dbReference>
<evidence type="ECO:0000259" key="7">
    <source>
        <dbReference type="PROSITE" id="PS51918"/>
    </source>
</evidence>
<dbReference type="AlphaFoldDB" id="A0A6V8NLN3"/>
<comment type="cofactor">
    <cofactor evidence="1">
        <name>[4Fe-4S] cluster</name>
        <dbReference type="ChEBI" id="CHEBI:49883"/>
    </cofactor>
</comment>
<feature type="domain" description="Radical SAM core" evidence="7">
    <location>
        <begin position="189"/>
        <end position="413"/>
    </location>
</feature>
<dbReference type="CDD" id="cd01335">
    <property type="entry name" value="Radical_SAM"/>
    <property type="match status" value="1"/>
</dbReference>
<evidence type="ECO:0000313" key="8">
    <source>
        <dbReference type="EMBL" id="GFP20987.1"/>
    </source>
</evidence>
<evidence type="ECO:0000256" key="5">
    <source>
        <dbReference type="ARBA" id="ARBA00023014"/>
    </source>
</evidence>
<evidence type="ECO:0000313" key="9">
    <source>
        <dbReference type="Proteomes" id="UP000580051"/>
    </source>
</evidence>
<keyword evidence="2" id="KW-0949">S-adenosyl-L-methionine</keyword>
<dbReference type="SUPFAM" id="SSF102114">
    <property type="entry name" value="Radical SAM enzymes"/>
    <property type="match status" value="1"/>
</dbReference>
<dbReference type="PANTHER" id="PTHR43409">
    <property type="entry name" value="ANAEROBIC MAGNESIUM-PROTOPORPHYRIN IX MONOMETHYL ESTER CYCLASE-RELATED"/>
    <property type="match status" value="1"/>
</dbReference>
<dbReference type="Pfam" id="PF04055">
    <property type="entry name" value="Radical_SAM"/>
    <property type="match status" value="1"/>
</dbReference>
<evidence type="ECO:0000256" key="3">
    <source>
        <dbReference type="ARBA" id="ARBA00022723"/>
    </source>
</evidence>
<comment type="caution">
    <text evidence="8">The sequence shown here is derived from an EMBL/GenBank/DDBJ whole genome shotgun (WGS) entry which is preliminary data.</text>
</comment>
<dbReference type="SMART" id="SM00729">
    <property type="entry name" value="Elp3"/>
    <property type="match status" value="1"/>
</dbReference>
<dbReference type="InterPro" id="IPR007197">
    <property type="entry name" value="rSAM"/>
</dbReference>
<evidence type="ECO:0000256" key="4">
    <source>
        <dbReference type="ARBA" id="ARBA00023004"/>
    </source>
</evidence>
<dbReference type="InterPro" id="IPR006158">
    <property type="entry name" value="Cobalamin-bd"/>
</dbReference>
<accession>A0A6V8NLN3</accession>
<dbReference type="EMBL" id="BLRV01000011">
    <property type="protein sequence ID" value="GFP20987.1"/>
    <property type="molecule type" value="Genomic_DNA"/>
</dbReference>
<dbReference type="SFLD" id="SFLDG01082">
    <property type="entry name" value="B12-binding_domain_containing"/>
    <property type="match status" value="1"/>
</dbReference>
<dbReference type="GO" id="GO:0031419">
    <property type="term" value="F:cobalamin binding"/>
    <property type="evidence" value="ECO:0007669"/>
    <property type="project" value="InterPro"/>
</dbReference>
<evidence type="ECO:0000256" key="1">
    <source>
        <dbReference type="ARBA" id="ARBA00001966"/>
    </source>
</evidence>
<dbReference type="PROSITE" id="PS51918">
    <property type="entry name" value="RADICAL_SAM"/>
    <property type="match status" value="1"/>
</dbReference>
<dbReference type="InterPro" id="IPR006638">
    <property type="entry name" value="Elp3/MiaA/NifB-like_rSAM"/>
</dbReference>
<proteinExistence type="predicted"/>
<dbReference type="GO" id="GO:0005829">
    <property type="term" value="C:cytosol"/>
    <property type="evidence" value="ECO:0007669"/>
    <property type="project" value="TreeGrafter"/>
</dbReference>
<evidence type="ECO:0000256" key="2">
    <source>
        <dbReference type="ARBA" id="ARBA00022691"/>
    </source>
</evidence>
<keyword evidence="5" id="KW-0411">Iron-sulfur</keyword>
<dbReference type="Proteomes" id="UP000580051">
    <property type="component" value="Unassembled WGS sequence"/>
</dbReference>
<dbReference type="InterPro" id="IPR034466">
    <property type="entry name" value="Methyltransferase_Class_B"/>
</dbReference>
<dbReference type="SUPFAM" id="SSF52242">
    <property type="entry name" value="Cobalamin (vitamin B12)-binding domain"/>
    <property type="match status" value="1"/>
</dbReference>
<dbReference type="InterPro" id="IPR058240">
    <property type="entry name" value="rSAM_sf"/>
</dbReference>
<feature type="domain" description="B12-binding" evidence="6">
    <location>
        <begin position="1"/>
        <end position="138"/>
    </location>
</feature>
<dbReference type="GO" id="GO:0051539">
    <property type="term" value="F:4 iron, 4 sulfur cluster binding"/>
    <property type="evidence" value="ECO:0007669"/>
    <property type="project" value="UniProtKB-KW"/>
</dbReference>
<protein>
    <submittedName>
        <fullName evidence="8">Uncharacterized protein</fullName>
    </submittedName>
</protein>
<gene>
    <name evidence="8" type="ORF">HKBW3S06_00213</name>
</gene>
<dbReference type="Gene3D" id="3.80.30.20">
    <property type="entry name" value="tm_1862 like domain"/>
    <property type="match status" value="1"/>
</dbReference>